<evidence type="ECO:0000313" key="6">
    <source>
        <dbReference type="EMBL" id="MBR7676601.1"/>
    </source>
</evidence>
<dbReference type="GO" id="GO:0003677">
    <property type="term" value="F:DNA binding"/>
    <property type="evidence" value="ECO:0007669"/>
    <property type="project" value="UniProtKB-KW"/>
</dbReference>
<gene>
    <name evidence="6" type="ORF">KDA82_27065</name>
</gene>
<keyword evidence="3" id="KW-0804">Transcription</keyword>
<evidence type="ECO:0000256" key="1">
    <source>
        <dbReference type="ARBA" id="ARBA00023015"/>
    </source>
</evidence>
<dbReference type="InterPro" id="IPR036390">
    <property type="entry name" value="WH_DNA-bd_sf"/>
</dbReference>
<keyword evidence="7" id="KW-1185">Reference proteome</keyword>
<dbReference type="SUPFAM" id="SSF46785">
    <property type="entry name" value="Winged helix' DNA-binding domain"/>
    <property type="match status" value="1"/>
</dbReference>
<feature type="region of interest" description="Disordered" evidence="4">
    <location>
        <begin position="1"/>
        <end position="24"/>
    </location>
</feature>
<reference evidence="6" key="1">
    <citation type="submission" date="2021-04" db="EMBL/GenBank/DDBJ databases">
        <title>Sequencing of actinobacteria type strains.</title>
        <authorList>
            <person name="Nguyen G.-S."/>
            <person name="Wentzel A."/>
        </authorList>
    </citation>
    <scope>NUCLEOTIDE SEQUENCE</scope>
    <source>
        <strain evidence="6">DSM 42095</strain>
    </source>
</reference>
<keyword evidence="1" id="KW-0805">Transcription regulation</keyword>
<dbReference type="PRINTS" id="PR00035">
    <property type="entry name" value="HTHGNTR"/>
</dbReference>
<name>A0A8T4IVY8_9ACTN</name>
<evidence type="ECO:0000313" key="7">
    <source>
        <dbReference type="Proteomes" id="UP000675554"/>
    </source>
</evidence>
<feature type="region of interest" description="Disordered" evidence="4">
    <location>
        <begin position="61"/>
        <end position="123"/>
    </location>
</feature>
<feature type="domain" description="HTH gntR-type" evidence="5">
    <location>
        <begin position="36"/>
        <end position="70"/>
    </location>
</feature>
<dbReference type="Pfam" id="PF00392">
    <property type="entry name" value="GntR"/>
    <property type="match status" value="1"/>
</dbReference>
<comment type="caution">
    <text evidence="6">The sequence shown here is derived from an EMBL/GenBank/DDBJ whole genome shotgun (WGS) entry which is preliminary data.</text>
</comment>
<dbReference type="InterPro" id="IPR000524">
    <property type="entry name" value="Tscrpt_reg_HTH_GntR"/>
</dbReference>
<organism evidence="6 7">
    <name type="scientific">Streptomyces daliensis</name>
    <dbReference type="NCBI Taxonomy" id="299421"/>
    <lineage>
        <taxon>Bacteria</taxon>
        <taxon>Bacillati</taxon>
        <taxon>Actinomycetota</taxon>
        <taxon>Actinomycetes</taxon>
        <taxon>Kitasatosporales</taxon>
        <taxon>Streptomycetaceae</taxon>
        <taxon>Streptomyces</taxon>
    </lineage>
</organism>
<dbReference type="EMBL" id="JAGSMN010000694">
    <property type="protein sequence ID" value="MBR7676601.1"/>
    <property type="molecule type" value="Genomic_DNA"/>
</dbReference>
<evidence type="ECO:0000259" key="5">
    <source>
        <dbReference type="Pfam" id="PF00392"/>
    </source>
</evidence>
<feature type="compositionally biased region" description="Basic and acidic residues" evidence="4">
    <location>
        <begin position="100"/>
        <end position="110"/>
    </location>
</feature>
<dbReference type="GO" id="GO:0003700">
    <property type="term" value="F:DNA-binding transcription factor activity"/>
    <property type="evidence" value="ECO:0007669"/>
    <property type="project" value="InterPro"/>
</dbReference>
<accession>A0A8T4IVY8</accession>
<dbReference type="AlphaFoldDB" id="A0A8T4IVY8"/>
<sequence>MTPPERPLLNHPPLTGPQHGPVPRRALAQNVRGHKTSEEELAAEFSVTRPTVRAVLAALRASGAISRGDGPRGVRRRPQDHRTPPRAGCRVGHGQAGSGPRDRGRGDPTPRARPRWLPVEGHP</sequence>
<keyword evidence="2" id="KW-0238">DNA-binding</keyword>
<proteinExistence type="predicted"/>
<protein>
    <submittedName>
        <fullName evidence="6">GntR family transcriptional regulator</fullName>
    </submittedName>
</protein>
<dbReference type="Gene3D" id="1.10.10.10">
    <property type="entry name" value="Winged helix-like DNA-binding domain superfamily/Winged helix DNA-binding domain"/>
    <property type="match status" value="1"/>
</dbReference>
<dbReference type="Proteomes" id="UP000675554">
    <property type="component" value="Unassembled WGS sequence"/>
</dbReference>
<evidence type="ECO:0000256" key="2">
    <source>
        <dbReference type="ARBA" id="ARBA00023125"/>
    </source>
</evidence>
<evidence type="ECO:0000256" key="3">
    <source>
        <dbReference type="ARBA" id="ARBA00023163"/>
    </source>
</evidence>
<evidence type="ECO:0000256" key="4">
    <source>
        <dbReference type="SAM" id="MobiDB-lite"/>
    </source>
</evidence>
<dbReference type="InterPro" id="IPR036388">
    <property type="entry name" value="WH-like_DNA-bd_sf"/>
</dbReference>